<dbReference type="InterPro" id="IPR014825">
    <property type="entry name" value="DNA_alkylation"/>
</dbReference>
<organism evidence="1 2">
    <name type="scientific">Extibacter muris</name>
    <dbReference type="NCBI Taxonomy" id="1796622"/>
    <lineage>
        <taxon>Bacteria</taxon>
        <taxon>Bacillati</taxon>
        <taxon>Bacillota</taxon>
        <taxon>Clostridia</taxon>
        <taxon>Lachnospirales</taxon>
        <taxon>Lachnospiraceae</taxon>
        <taxon>Extibacter</taxon>
    </lineage>
</organism>
<protein>
    <submittedName>
        <fullName evidence="1">DNA alkylation repair protein</fullName>
    </submittedName>
</protein>
<sequence>MNNTEIRTMLKEMAEPEFQKFSSSLIPEIPSGSVIGVRLPRLRKLAKQIAKEDWRTYLQTASDASFEEIMLQGMVIGYAKAGIQEILSCIDAFLPKIDNWSVCDSFCTGLKITKEHPEEMYEYIQTKLKSRRPYDIRFAVVMLIDYYIDDAYIEQALSAMEQIHEESYYVRMAVAWAVSMYYVYNPNYTETFLQHTALDDFTYNKALQKICESRQVTKGTKEKIRGMRRKFS</sequence>
<evidence type="ECO:0000313" key="1">
    <source>
        <dbReference type="EMBL" id="TDA21724.1"/>
    </source>
</evidence>
<evidence type="ECO:0000313" key="2">
    <source>
        <dbReference type="Proteomes" id="UP000295710"/>
    </source>
</evidence>
<dbReference type="Gene3D" id="1.25.10.90">
    <property type="match status" value="1"/>
</dbReference>
<gene>
    <name evidence="1" type="ORF">E1963_10330</name>
</gene>
<dbReference type="SUPFAM" id="SSF48371">
    <property type="entry name" value="ARM repeat"/>
    <property type="match status" value="1"/>
</dbReference>
<name>A0A4R4FDP7_9FIRM</name>
<comment type="caution">
    <text evidence="1">The sequence shown here is derived from an EMBL/GenBank/DDBJ whole genome shotgun (WGS) entry which is preliminary data.</text>
</comment>
<dbReference type="EMBL" id="SMMX01000007">
    <property type="protein sequence ID" value="TDA21724.1"/>
    <property type="molecule type" value="Genomic_DNA"/>
</dbReference>
<dbReference type="CDD" id="cd06561">
    <property type="entry name" value="AlkD_like"/>
    <property type="match status" value="1"/>
</dbReference>
<dbReference type="Pfam" id="PF08713">
    <property type="entry name" value="DNA_alkylation"/>
    <property type="match status" value="1"/>
</dbReference>
<dbReference type="InterPro" id="IPR016024">
    <property type="entry name" value="ARM-type_fold"/>
</dbReference>
<dbReference type="AlphaFoldDB" id="A0A4R4FDP7"/>
<dbReference type="RefSeq" id="WP_132277735.1">
    <property type="nucleotide sequence ID" value="NZ_JAOBST010000002.1"/>
</dbReference>
<dbReference type="Proteomes" id="UP000295710">
    <property type="component" value="Unassembled WGS sequence"/>
</dbReference>
<accession>A0A4R4FDP7</accession>
<dbReference type="PANTHER" id="PTHR34070">
    <property type="entry name" value="ARMADILLO-TYPE FOLD"/>
    <property type="match status" value="1"/>
</dbReference>
<reference evidence="1 2" key="1">
    <citation type="journal article" date="2016" name="Nat. Microbiol.">
        <title>The Mouse Intestinal Bacterial Collection (miBC) provides host-specific insight into cultured diversity and functional potential of the gut microbiota.</title>
        <authorList>
            <person name="Lagkouvardos I."/>
            <person name="Pukall R."/>
            <person name="Abt B."/>
            <person name="Foesel B.U."/>
            <person name="Meier-Kolthoff J.P."/>
            <person name="Kumar N."/>
            <person name="Bresciani A."/>
            <person name="Martinez I."/>
            <person name="Just S."/>
            <person name="Ziegler C."/>
            <person name="Brugiroux S."/>
            <person name="Garzetti D."/>
            <person name="Wenning M."/>
            <person name="Bui T.P."/>
            <person name="Wang J."/>
            <person name="Hugenholtz F."/>
            <person name="Plugge C.M."/>
            <person name="Peterson D.A."/>
            <person name="Hornef M.W."/>
            <person name="Baines J.F."/>
            <person name="Smidt H."/>
            <person name="Walter J."/>
            <person name="Kristiansen K."/>
            <person name="Nielsen H.B."/>
            <person name="Haller D."/>
            <person name="Overmann J."/>
            <person name="Stecher B."/>
            <person name="Clavel T."/>
        </authorList>
    </citation>
    <scope>NUCLEOTIDE SEQUENCE [LARGE SCALE GENOMIC DNA]</scope>
    <source>
        <strain evidence="1 2">DSM 28560</strain>
    </source>
</reference>
<proteinExistence type="predicted"/>
<dbReference type="PANTHER" id="PTHR34070:SF1">
    <property type="entry name" value="DNA ALKYLATION REPAIR PROTEIN"/>
    <property type="match status" value="1"/>
</dbReference>
<keyword evidence="2" id="KW-1185">Reference proteome</keyword>